<dbReference type="OrthoDB" id="655540at2759"/>
<evidence type="ECO:0000313" key="8">
    <source>
        <dbReference type="EMBL" id="KAF9592552.1"/>
    </source>
</evidence>
<feature type="transmembrane region" description="Helical" evidence="6">
    <location>
        <begin position="20"/>
        <end position="45"/>
    </location>
</feature>
<evidence type="ECO:0000259" key="7">
    <source>
        <dbReference type="Pfam" id="PF01490"/>
    </source>
</evidence>
<comment type="caution">
    <text evidence="8">The sequence shown here is derived from an EMBL/GenBank/DDBJ whole genome shotgun (WGS) entry which is preliminary data.</text>
</comment>
<feature type="transmembrane region" description="Helical" evidence="6">
    <location>
        <begin position="317"/>
        <end position="338"/>
    </location>
</feature>
<evidence type="ECO:0000256" key="1">
    <source>
        <dbReference type="ARBA" id="ARBA00004141"/>
    </source>
</evidence>
<accession>A0A835LHD3</accession>
<feature type="transmembrane region" description="Helical" evidence="6">
    <location>
        <begin position="254"/>
        <end position="279"/>
    </location>
</feature>
<dbReference type="InterPro" id="IPR013057">
    <property type="entry name" value="AA_transpt_TM"/>
</dbReference>
<evidence type="ECO:0000256" key="2">
    <source>
        <dbReference type="ARBA" id="ARBA00022692"/>
    </source>
</evidence>
<keyword evidence="4 6" id="KW-1133">Transmembrane helix</keyword>
<proteinExistence type="predicted"/>
<evidence type="ECO:0000256" key="4">
    <source>
        <dbReference type="ARBA" id="ARBA00022989"/>
    </source>
</evidence>
<comment type="subcellular location">
    <subcellularLocation>
        <location evidence="1">Membrane</location>
        <topology evidence="1">Multi-pass membrane protein</topology>
    </subcellularLocation>
</comment>
<evidence type="ECO:0000256" key="5">
    <source>
        <dbReference type="ARBA" id="ARBA00023136"/>
    </source>
</evidence>
<evidence type="ECO:0000313" key="9">
    <source>
        <dbReference type="Proteomes" id="UP000631114"/>
    </source>
</evidence>
<dbReference type="GO" id="GO:0015179">
    <property type="term" value="F:L-amino acid transmembrane transporter activity"/>
    <property type="evidence" value="ECO:0007669"/>
    <property type="project" value="TreeGrafter"/>
</dbReference>
<name>A0A835LHD3_9MAGN</name>
<dbReference type="GO" id="GO:0005774">
    <property type="term" value="C:vacuolar membrane"/>
    <property type="evidence" value="ECO:0007669"/>
    <property type="project" value="TreeGrafter"/>
</dbReference>
<feature type="transmembrane region" description="Helical" evidence="6">
    <location>
        <begin position="66"/>
        <end position="88"/>
    </location>
</feature>
<gene>
    <name evidence="8" type="ORF">IFM89_015765</name>
</gene>
<feature type="transmembrane region" description="Helical" evidence="6">
    <location>
        <begin position="350"/>
        <end position="371"/>
    </location>
</feature>
<keyword evidence="5 6" id="KW-0472">Membrane</keyword>
<dbReference type="PANTHER" id="PTHR22950:SF705">
    <property type="entry name" value="AMINO ACID TRANSPORTER AVT1I-LIKE"/>
    <property type="match status" value="1"/>
</dbReference>
<evidence type="ECO:0000256" key="6">
    <source>
        <dbReference type="SAM" id="Phobius"/>
    </source>
</evidence>
<protein>
    <recommendedName>
        <fullName evidence="7">Amino acid transporter transmembrane domain-containing protein</fullName>
    </recommendedName>
</protein>
<dbReference type="PANTHER" id="PTHR22950">
    <property type="entry name" value="AMINO ACID TRANSPORTER"/>
    <property type="match status" value="1"/>
</dbReference>
<dbReference type="AlphaFoldDB" id="A0A835LHD3"/>
<feature type="domain" description="Amino acid transporter transmembrane" evidence="7">
    <location>
        <begin position="3"/>
        <end position="371"/>
    </location>
</feature>
<organism evidence="8 9">
    <name type="scientific">Coptis chinensis</name>
    <dbReference type="NCBI Taxonomy" id="261450"/>
    <lineage>
        <taxon>Eukaryota</taxon>
        <taxon>Viridiplantae</taxon>
        <taxon>Streptophyta</taxon>
        <taxon>Embryophyta</taxon>
        <taxon>Tracheophyta</taxon>
        <taxon>Spermatophyta</taxon>
        <taxon>Magnoliopsida</taxon>
        <taxon>Ranunculales</taxon>
        <taxon>Ranunculaceae</taxon>
        <taxon>Coptidoideae</taxon>
        <taxon>Coptis</taxon>
    </lineage>
</organism>
<evidence type="ECO:0000256" key="3">
    <source>
        <dbReference type="ARBA" id="ARBA00022970"/>
    </source>
</evidence>
<feature type="transmembrane region" description="Helical" evidence="6">
    <location>
        <begin position="108"/>
        <end position="129"/>
    </location>
</feature>
<dbReference type="Pfam" id="PF01490">
    <property type="entry name" value="Aa_trans"/>
    <property type="match status" value="1"/>
</dbReference>
<keyword evidence="9" id="KW-1185">Reference proteome</keyword>
<dbReference type="EMBL" id="JADFTS010000008">
    <property type="protein sequence ID" value="KAF9592552.1"/>
    <property type="molecule type" value="Genomic_DNA"/>
</dbReference>
<reference evidence="8 9" key="1">
    <citation type="submission" date="2020-10" db="EMBL/GenBank/DDBJ databases">
        <title>The Coptis chinensis genome and diversification of protoberbering-type alkaloids.</title>
        <authorList>
            <person name="Wang B."/>
            <person name="Shu S."/>
            <person name="Song C."/>
            <person name="Liu Y."/>
        </authorList>
    </citation>
    <scope>NUCLEOTIDE SEQUENCE [LARGE SCALE GENOMIC DNA]</scope>
    <source>
        <strain evidence="8">HL-2020</strain>
        <tissue evidence="8">Leaf</tissue>
    </source>
</reference>
<feature type="transmembrane region" description="Helical" evidence="6">
    <location>
        <begin position="176"/>
        <end position="198"/>
    </location>
</feature>
<keyword evidence="3" id="KW-0813">Transport</keyword>
<keyword evidence="2 6" id="KW-0812">Transmembrane</keyword>
<feature type="transmembrane region" description="Helical" evidence="6">
    <location>
        <begin position="291"/>
        <end position="311"/>
    </location>
</feature>
<feature type="transmembrane region" description="Helical" evidence="6">
    <location>
        <begin position="210"/>
        <end position="234"/>
    </location>
</feature>
<dbReference type="Proteomes" id="UP000631114">
    <property type="component" value="Unassembled WGS sequence"/>
</dbReference>
<sequence length="378" mass="41502">MWCSLSGVGLLSVPYALSSGGWLSLILLLTIAAATFFTGLLIKWCMDIDSEITSYPDIGERAYGPVGRAIVSIFMYLELYFVATGFLILEGDNLYNLFPNMGFEYSWINISGREGFVVIVSLIILPTVWLKDLSMLSYVSATGVLASLVIIGSVLWTGAADGVGFNEKGRALNLNGIPTAFSLYTFCYCAHPVFPTLYTSMKDKRQFNKILLFCFVLCTTGYTLMAILGYLMYGEHVMSQVTLNLPIEEIGSKIAIYTTLVNPVTKYALMVTPIVSAIENRLTCNKKPVSFLIRTMVLISTATVALVVPFFGDLMSLVGALLSNTCSIILPCICYLKISGTYKRWSYELVAIIGIILMGIAIVIFGTYASVEQIVEHL</sequence>
<feature type="transmembrane region" description="Helical" evidence="6">
    <location>
        <begin position="136"/>
        <end position="156"/>
    </location>
</feature>
<keyword evidence="3" id="KW-0029">Amino-acid transport</keyword>